<comment type="caution">
    <text evidence="2">The sequence shown here is derived from an EMBL/GenBank/DDBJ whole genome shotgun (WGS) entry which is preliminary data.</text>
</comment>
<dbReference type="SUPFAM" id="SSF50965">
    <property type="entry name" value="Galactose oxidase, central domain"/>
    <property type="match status" value="1"/>
</dbReference>
<dbReference type="InterPro" id="IPR001810">
    <property type="entry name" value="F-box_dom"/>
</dbReference>
<evidence type="ECO:0000313" key="2">
    <source>
        <dbReference type="EMBL" id="KAJ9550295.1"/>
    </source>
</evidence>
<dbReference type="Pfam" id="PF00646">
    <property type="entry name" value="F-box"/>
    <property type="match status" value="1"/>
</dbReference>
<organism evidence="2 3">
    <name type="scientific">Centaurea solstitialis</name>
    <name type="common">yellow star-thistle</name>
    <dbReference type="NCBI Taxonomy" id="347529"/>
    <lineage>
        <taxon>Eukaryota</taxon>
        <taxon>Viridiplantae</taxon>
        <taxon>Streptophyta</taxon>
        <taxon>Embryophyta</taxon>
        <taxon>Tracheophyta</taxon>
        <taxon>Spermatophyta</taxon>
        <taxon>Magnoliopsida</taxon>
        <taxon>eudicotyledons</taxon>
        <taxon>Gunneridae</taxon>
        <taxon>Pentapetalae</taxon>
        <taxon>asterids</taxon>
        <taxon>campanulids</taxon>
        <taxon>Asterales</taxon>
        <taxon>Asteraceae</taxon>
        <taxon>Carduoideae</taxon>
        <taxon>Cardueae</taxon>
        <taxon>Centaureinae</taxon>
        <taxon>Centaurea</taxon>
    </lineage>
</organism>
<dbReference type="EMBL" id="JARYMX010000004">
    <property type="protein sequence ID" value="KAJ9550295.1"/>
    <property type="molecule type" value="Genomic_DNA"/>
</dbReference>
<dbReference type="InterPro" id="IPR036047">
    <property type="entry name" value="F-box-like_dom_sf"/>
</dbReference>
<dbReference type="NCBIfam" id="TIGR01640">
    <property type="entry name" value="F_box_assoc_1"/>
    <property type="match status" value="1"/>
</dbReference>
<dbReference type="SUPFAM" id="SSF81383">
    <property type="entry name" value="F-box domain"/>
    <property type="match status" value="1"/>
</dbReference>
<dbReference type="InterPro" id="IPR006527">
    <property type="entry name" value="F-box-assoc_dom_typ1"/>
</dbReference>
<sequence>METTISNPNPSENPTPMAAKELPKDVIIDILSRLPVRYLLRFKSLSKSWYALFQNPNFIAKHFLHNQTSNPKNLDPSFLFTPYKSSPDGAPSNRSVGLLFVSESNSKSIKVPIRLEIPFLSVSKPLRVCGSVNGLICLSILPIASIILIWNPATRVFKDLPVSRIDRPQSGPIKVVLGFGFDEVADDYKVLRIVYYGYPLNQVEIYSLNSNSWKEIKTRVQFLIFEASCSVFLKGRFHWTAIGFEEMNGKKLIVCFDLCTEAFSYIMPPVFDFSDGDGESKTSWTVAGMKDSLAVIGSYVNGSGKRFEVWVMKEYGVVSSWTKYRSFELQTKVGRPLGCGLKGEFLLEKDNNQLILYDPDSESIKNLGNHGVAYWSDVFNHVGSLLPIKGGKVAERTNLAAVVPDIFFVRKMDLTIQ</sequence>
<dbReference type="InterPro" id="IPR050796">
    <property type="entry name" value="SCF_F-box_component"/>
</dbReference>
<keyword evidence="3" id="KW-1185">Reference proteome</keyword>
<accession>A0AA38WFI0</accession>
<dbReference type="Proteomes" id="UP001172457">
    <property type="component" value="Chromosome 4"/>
</dbReference>
<protein>
    <recommendedName>
        <fullName evidence="1">F-box domain-containing protein</fullName>
    </recommendedName>
</protein>
<dbReference type="Gene3D" id="1.20.1280.50">
    <property type="match status" value="1"/>
</dbReference>
<reference evidence="2" key="1">
    <citation type="submission" date="2023-03" db="EMBL/GenBank/DDBJ databases">
        <title>Chromosome-scale reference genome and RAD-based genetic map of yellow starthistle (Centaurea solstitialis) reveal putative structural variation and QTLs associated with invader traits.</title>
        <authorList>
            <person name="Reatini B."/>
            <person name="Cang F.A."/>
            <person name="Jiang Q."/>
            <person name="Mckibben M.T.W."/>
            <person name="Barker M.S."/>
            <person name="Rieseberg L.H."/>
            <person name="Dlugosch K.M."/>
        </authorList>
    </citation>
    <scope>NUCLEOTIDE SEQUENCE</scope>
    <source>
        <strain evidence="2">CAN-66</strain>
        <tissue evidence="2">Leaf</tissue>
    </source>
</reference>
<dbReference type="PROSITE" id="PS50181">
    <property type="entry name" value="FBOX"/>
    <property type="match status" value="1"/>
</dbReference>
<dbReference type="PANTHER" id="PTHR31672">
    <property type="entry name" value="BNACNNG10540D PROTEIN"/>
    <property type="match status" value="1"/>
</dbReference>
<dbReference type="CDD" id="cd22157">
    <property type="entry name" value="F-box_AtFBW1-like"/>
    <property type="match status" value="1"/>
</dbReference>
<dbReference type="InterPro" id="IPR011043">
    <property type="entry name" value="Gal_Oxase/kelch_b-propeller"/>
</dbReference>
<evidence type="ECO:0000259" key="1">
    <source>
        <dbReference type="PROSITE" id="PS50181"/>
    </source>
</evidence>
<gene>
    <name evidence="2" type="ORF">OSB04_014340</name>
</gene>
<name>A0AA38WFI0_9ASTR</name>
<dbReference type="Pfam" id="PF07734">
    <property type="entry name" value="FBA_1"/>
    <property type="match status" value="1"/>
</dbReference>
<dbReference type="SMART" id="SM00256">
    <property type="entry name" value="FBOX"/>
    <property type="match status" value="1"/>
</dbReference>
<dbReference type="PANTHER" id="PTHR31672:SF13">
    <property type="entry name" value="F-BOX PROTEIN CPR30-LIKE"/>
    <property type="match status" value="1"/>
</dbReference>
<dbReference type="AlphaFoldDB" id="A0AA38WFI0"/>
<proteinExistence type="predicted"/>
<feature type="domain" description="F-box" evidence="1">
    <location>
        <begin position="16"/>
        <end position="63"/>
    </location>
</feature>
<evidence type="ECO:0000313" key="3">
    <source>
        <dbReference type="Proteomes" id="UP001172457"/>
    </source>
</evidence>
<dbReference type="InterPro" id="IPR017451">
    <property type="entry name" value="F-box-assoc_interact_dom"/>
</dbReference>